<dbReference type="PROSITE" id="PS51787">
    <property type="entry name" value="LON_N"/>
    <property type="match status" value="1"/>
</dbReference>
<dbReference type="PANTHER" id="PTHR46732">
    <property type="entry name" value="ATP-DEPENDENT PROTEASE LA (LON) DOMAIN PROTEIN"/>
    <property type="match status" value="1"/>
</dbReference>
<dbReference type="Pfam" id="PF02190">
    <property type="entry name" value="LON_substr_bdg"/>
    <property type="match status" value="1"/>
</dbReference>
<gene>
    <name evidence="2" type="ORF">ABC977_10160</name>
</gene>
<sequence length="220" mass="25023">MPRNPFIPDFADLPTELPIFPLAGAVVMPGVQLPLNIFEPRYLNMVEDALASDRLIGMIQPRPDTGDQDSPELHRVGCAGRITSYSETNDGRIILVLTGVCRFLVDRELEPRRDYRRVRPDWGPFAIDYREPETGWSDQDGFLASLRAYCDLRRVEIPWDDVKRMPAQDLVNLLCAHLPLEPEDKQALIETLDLKDRARLMRGLMDMAAASSMEAGEHRH</sequence>
<dbReference type="Gene3D" id="2.30.130.40">
    <property type="entry name" value="LON domain-like"/>
    <property type="match status" value="1"/>
</dbReference>
<evidence type="ECO:0000313" key="3">
    <source>
        <dbReference type="Proteomes" id="UP001564408"/>
    </source>
</evidence>
<evidence type="ECO:0000313" key="2">
    <source>
        <dbReference type="EMBL" id="MEY6432769.1"/>
    </source>
</evidence>
<dbReference type="SUPFAM" id="SSF88697">
    <property type="entry name" value="PUA domain-like"/>
    <property type="match status" value="1"/>
</dbReference>
<name>A0ABV4BFM1_9GAMM</name>
<proteinExistence type="predicted"/>
<dbReference type="InterPro" id="IPR003111">
    <property type="entry name" value="Lon_prtase_N"/>
</dbReference>
<dbReference type="InterPro" id="IPR046336">
    <property type="entry name" value="Lon_prtase_N_sf"/>
</dbReference>
<comment type="caution">
    <text evidence="2">The sequence shown here is derived from an EMBL/GenBank/DDBJ whole genome shotgun (WGS) entry which is preliminary data.</text>
</comment>
<feature type="domain" description="Lon N-terminal" evidence="1">
    <location>
        <begin position="17"/>
        <end position="209"/>
    </location>
</feature>
<dbReference type="RefSeq" id="WP_369667153.1">
    <property type="nucleotide sequence ID" value="NZ_JBDKXB010000011.1"/>
</dbReference>
<dbReference type="InterPro" id="IPR015947">
    <property type="entry name" value="PUA-like_sf"/>
</dbReference>
<organism evidence="2 3">
    <name type="scientific">Thioalkalicoccus limnaeus</name>
    <dbReference type="NCBI Taxonomy" id="120681"/>
    <lineage>
        <taxon>Bacteria</taxon>
        <taxon>Pseudomonadati</taxon>
        <taxon>Pseudomonadota</taxon>
        <taxon>Gammaproteobacteria</taxon>
        <taxon>Chromatiales</taxon>
        <taxon>Chromatiaceae</taxon>
        <taxon>Thioalkalicoccus</taxon>
    </lineage>
</organism>
<keyword evidence="3" id="KW-1185">Reference proteome</keyword>
<dbReference type="PANTHER" id="PTHR46732:SF8">
    <property type="entry name" value="ATP-DEPENDENT PROTEASE LA (LON) DOMAIN PROTEIN"/>
    <property type="match status" value="1"/>
</dbReference>
<protein>
    <submittedName>
        <fullName evidence="2">LON peptidase substrate-binding domain-containing protein</fullName>
    </submittedName>
</protein>
<reference evidence="2 3" key="1">
    <citation type="submission" date="2024-05" db="EMBL/GenBank/DDBJ databases">
        <title>Genome Sequence and Characterization of the New Strain Purple Sulfur Bacterium of Genus Thioalkalicoccus.</title>
        <authorList>
            <person name="Bryantseva I.A."/>
            <person name="Kyndt J.A."/>
            <person name="Imhoff J.F."/>
        </authorList>
    </citation>
    <scope>NUCLEOTIDE SEQUENCE [LARGE SCALE GENOMIC DNA]</scope>
    <source>
        <strain evidence="2 3">Um2</strain>
    </source>
</reference>
<dbReference type="Gene3D" id="1.20.58.1480">
    <property type="match status" value="1"/>
</dbReference>
<dbReference type="Proteomes" id="UP001564408">
    <property type="component" value="Unassembled WGS sequence"/>
</dbReference>
<evidence type="ECO:0000259" key="1">
    <source>
        <dbReference type="PROSITE" id="PS51787"/>
    </source>
</evidence>
<dbReference type="EMBL" id="JBDKXB010000011">
    <property type="protein sequence ID" value="MEY6432769.1"/>
    <property type="molecule type" value="Genomic_DNA"/>
</dbReference>
<accession>A0ABV4BFM1</accession>
<dbReference type="SMART" id="SM00464">
    <property type="entry name" value="LON"/>
    <property type="match status" value="1"/>
</dbReference>